<evidence type="ECO:0000313" key="2">
    <source>
        <dbReference type="EMBL" id="CAK9053161.1"/>
    </source>
</evidence>
<feature type="compositionally biased region" description="Basic and acidic residues" evidence="1">
    <location>
        <begin position="45"/>
        <end position="66"/>
    </location>
</feature>
<feature type="region of interest" description="Disordered" evidence="1">
    <location>
        <begin position="1"/>
        <end position="147"/>
    </location>
</feature>
<keyword evidence="3" id="KW-1185">Reference proteome</keyword>
<evidence type="ECO:0000256" key="1">
    <source>
        <dbReference type="SAM" id="MobiDB-lite"/>
    </source>
</evidence>
<feature type="compositionally biased region" description="Acidic residues" evidence="1">
    <location>
        <begin position="120"/>
        <end position="138"/>
    </location>
</feature>
<protein>
    <submittedName>
        <fullName evidence="2">Uncharacterized protein</fullName>
    </submittedName>
</protein>
<feature type="non-terminal residue" evidence="2">
    <location>
        <position position="1"/>
    </location>
</feature>
<dbReference type="Proteomes" id="UP001642464">
    <property type="component" value="Unassembled WGS sequence"/>
</dbReference>
<reference evidence="2 3" key="1">
    <citation type="submission" date="2024-02" db="EMBL/GenBank/DDBJ databases">
        <authorList>
            <person name="Chen Y."/>
            <person name="Shah S."/>
            <person name="Dougan E. K."/>
            <person name="Thang M."/>
            <person name="Chan C."/>
        </authorList>
    </citation>
    <scope>NUCLEOTIDE SEQUENCE [LARGE SCALE GENOMIC DNA]</scope>
</reference>
<evidence type="ECO:0000313" key="3">
    <source>
        <dbReference type="Proteomes" id="UP001642464"/>
    </source>
</evidence>
<feature type="non-terminal residue" evidence="2">
    <location>
        <position position="147"/>
    </location>
</feature>
<feature type="compositionally biased region" description="Acidic residues" evidence="1">
    <location>
        <begin position="17"/>
        <end position="35"/>
    </location>
</feature>
<accession>A0ABP0MNV5</accession>
<gene>
    <name evidence="2" type="ORF">SCF082_LOCUS29007</name>
</gene>
<organism evidence="2 3">
    <name type="scientific">Durusdinium trenchii</name>
    <dbReference type="NCBI Taxonomy" id="1381693"/>
    <lineage>
        <taxon>Eukaryota</taxon>
        <taxon>Sar</taxon>
        <taxon>Alveolata</taxon>
        <taxon>Dinophyceae</taxon>
        <taxon>Suessiales</taxon>
        <taxon>Symbiodiniaceae</taxon>
        <taxon>Durusdinium</taxon>
    </lineage>
</organism>
<proteinExistence type="predicted"/>
<name>A0ABP0MNV5_9DINO</name>
<dbReference type="EMBL" id="CAXAMM010023164">
    <property type="protein sequence ID" value="CAK9053161.1"/>
    <property type="molecule type" value="Genomic_DNA"/>
</dbReference>
<sequence>EFARSLPGSRSRHTESEESLVDDPMEHDDIEEVVEPADPIQQPKDPVRDGHHKEAAEVAKANREPKATPFPPAESMEKAAAHNKASKPAKTKLELKDAPIPPAEFARSLPGSRSRHTESEESLVDDPMEHDDIEEVVEPADPIQQPK</sequence>
<comment type="caution">
    <text evidence="2">The sequence shown here is derived from an EMBL/GenBank/DDBJ whole genome shotgun (WGS) entry which is preliminary data.</text>
</comment>